<dbReference type="GeneID" id="85334433"/>
<proteinExistence type="predicted"/>
<sequence length="85" mass="9092">MIHPSLPSPPCACPQSRVFTLSEIVSLRTVLPTPIPTLTPVHPSPGLSVLPCARLTTHFTPPFLLSPHVLSTLPVPVVPFSKNLP</sequence>
<reference evidence="1 2" key="1">
    <citation type="submission" date="2016-10" db="EMBL/GenBank/DDBJ databases">
        <title>The genome sequence of Colletotrichum fioriniae PJ7.</title>
        <authorList>
            <person name="Baroncelli R."/>
        </authorList>
    </citation>
    <scope>NUCLEOTIDE SEQUENCE [LARGE SCALE GENOMIC DNA]</scope>
    <source>
        <strain evidence="1 2">IMI 309622</strain>
    </source>
</reference>
<dbReference type="EMBL" id="MOOE01000002">
    <property type="protein sequence ID" value="KAK1537378.1"/>
    <property type="molecule type" value="Genomic_DNA"/>
</dbReference>
<dbReference type="Proteomes" id="UP001240678">
    <property type="component" value="Unassembled WGS sequence"/>
</dbReference>
<evidence type="ECO:0000313" key="2">
    <source>
        <dbReference type="Proteomes" id="UP001240678"/>
    </source>
</evidence>
<comment type="caution">
    <text evidence="1">The sequence shown here is derived from an EMBL/GenBank/DDBJ whole genome shotgun (WGS) entry which is preliminary data.</text>
</comment>
<gene>
    <name evidence="1" type="ORF">CCOS01_02698</name>
</gene>
<name>A0AAI9Z9M9_9PEZI</name>
<evidence type="ECO:0000313" key="1">
    <source>
        <dbReference type="EMBL" id="KAK1537378.1"/>
    </source>
</evidence>
<organism evidence="1 2">
    <name type="scientific">Colletotrichum costaricense</name>
    <dbReference type="NCBI Taxonomy" id="1209916"/>
    <lineage>
        <taxon>Eukaryota</taxon>
        <taxon>Fungi</taxon>
        <taxon>Dikarya</taxon>
        <taxon>Ascomycota</taxon>
        <taxon>Pezizomycotina</taxon>
        <taxon>Sordariomycetes</taxon>
        <taxon>Hypocreomycetidae</taxon>
        <taxon>Glomerellales</taxon>
        <taxon>Glomerellaceae</taxon>
        <taxon>Colletotrichum</taxon>
        <taxon>Colletotrichum acutatum species complex</taxon>
    </lineage>
</organism>
<dbReference type="AlphaFoldDB" id="A0AAI9Z9M9"/>
<protein>
    <submittedName>
        <fullName evidence="1">Uncharacterized protein</fullName>
    </submittedName>
</protein>
<dbReference type="RefSeq" id="XP_060319536.1">
    <property type="nucleotide sequence ID" value="XM_060450886.1"/>
</dbReference>
<accession>A0AAI9Z9M9</accession>
<keyword evidence="2" id="KW-1185">Reference proteome</keyword>